<sequence length="441" mass="49054">MQNTNSILQPIQPSTIEPIKKRPIYARRYNRWRIRILYSIIIGYATFYFCRQNFNIAMPVLMDHFHVTKTQLGWILTAASIVYGVGKFVNGFISDKSNARIFMACGLGLVGVVTFFSGFASSITSLGILWILNNWFQSMGWPPIARMLTHWFAPKELGTKWAIGATSHQIGGAITMVLCGYLVDKYGWEMAFFVPGVVGILIAIFLFDRLRNSPDEVDLPVVEEYKEDSINPFGNQLALTTRQLLEMVFINRLMWYVCMANMCLYVVRLGIIFWAPMFLRELKGMSLSQAGWQVAAYEILGLLGGLCAGWMSDKIFLGRRGPVGLIFMIALAIMLILFWQIPAGYELLSMCAMTLAGFFVYGPQVLIGVASADFTSKQAIGTANGLASVFAYLGSALSGVCVGWIVDSSGWDGVFLFFILSAIFGGMFFALTWNASAKKST</sequence>
<keyword evidence="4 5" id="KW-0472">Membrane</keyword>
<feature type="transmembrane region" description="Helical" evidence="5">
    <location>
        <begin position="323"/>
        <end position="341"/>
    </location>
</feature>
<feature type="transmembrane region" description="Helical" evidence="5">
    <location>
        <begin position="105"/>
        <end position="132"/>
    </location>
</feature>
<feature type="transmembrane region" description="Helical" evidence="5">
    <location>
        <begin position="186"/>
        <end position="207"/>
    </location>
</feature>
<dbReference type="InterPro" id="IPR000849">
    <property type="entry name" value="Sugar_P_transporter"/>
</dbReference>
<keyword evidence="3 5" id="KW-1133">Transmembrane helix</keyword>
<evidence type="ECO:0000313" key="8">
    <source>
        <dbReference type="Proteomes" id="UP001326613"/>
    </source>
</evidence>
<dbReference type="SUPFAM" id="SSF103473">
    <property type="entry name" value="MFS general substrate transporter"/>
    <property type="match status" value="1"/>
</dbReference>
<feature type="transmembrane region" description="Helical" evidence="5">
    <location>
        <begin position="382"/>
        <end position="405"/>
    </location>
</feature>
<dbReference type="InterPro" id="IPR051337">
    <property type="entry name" value="OPA_Antiporter"/>
</dbReference>
<evidence type="ECO:0000256" key="5">
    <source>
        <dbReference type="SAM" id="Phobius"/>
    </source>
</evidence>
<comment type="subcellular location">
    <subcellularLocation>
        <location evidence="1">Cell inner membrane</location>
        <topology evidence="1">Multi-pass membrane protein</topology>
    </subcellularLocation>
</comment>
<feature type="transmembrane region" description="Helical" evidence="5">
    <location>
        <begin position="74"/>
        <end position="93"/>
    </location>
</feature>
<dbReference type="RefSeq" id="WP_323737667.1">
    <property type="nucleotide sequence ID" value="NZ_CP112932.1"/>
</dbReference>
<feature type="transmembrane region" description="Helical" evidence="5">
    <location>
        <begin position="253"/>
        <end position="274"/>
    </location>
</feature>
<keyword evidence="8" id="KW-1185">Reference proteome</keyword>
<organism evidence="7 8">
    <name type="scientific">Candidatus Trichorickettsia mobilis</name>
    <dbReference type="NCBI Taxonomy" id="1346319"/>
    <lineage>
        <taxon>Bacteria</taxon>
        <taxon>Pseudomonadati</taxon>
        <taxon>Pseudomonadota</taxon>
        <taxon>Alphaproteobacteria</taxon>
        <taxon>Rickettsiales</taxon>
        <taxon>Rickettsiaceae</taxon>
        <taxon>Rickettsieae</taxon>
        <taxon>Candidatus Trichorickettsia</taxon>
    </lineage>
</organism>
<evidence type="ECO:0000256" key="1">
    <source>
        <dbReference type="ARBA" id="ARBA00004429"/>
    </source>
</evidence>
<feature type="transmembrane region" description="Helical" evidence="5">
    <location>
        <begin position="411"/>
        <end position="433"/>
    </location>
</feature>
<evidence type="ECO:0000256" key="4">
    <source>
        <dbReference type="ARBA" id="ARBA00023136"/>
    </source>
</evidence>
<dbReference type="Proteomes" id="UP001326613">
    <property type="component" value="Chromosome"/>
</dbReference>
<dbReference type="EMBL" id="CP112932">
    <property type="protein sequence ID" value="WPY00836.1"/>
    <property type="molecule type" value="Genomic_DNA"/>
</dbReference>
<feature type="domain" description="Major facilitator superfamily (MFS) profile" evidence="6">
    <location>
        <begin position="36"/>
        <end position="437"/>
    </location>
</feature>
<dbReference type="PROSITE" id="PS50850">
    <property type="entry name" value="MFS"/>
    <property type="match status" value="1"/>
</dbReference>
<evidence type="ECO:0000256" key="2">
    <source>
        <dbReference type="ARBA" id="ARBA00022692"/>
    </source>
</evidence>
<dbReference type="PANTHER" id="PTHR43826:SF3">
    <property type="entry name" value="GLUCOSE-6-PHOSPHATE EXCHANGER SLC37A4"/>
    <property type="match status" value="1"/>
</dbReference>
<feature type="transmembrane region" description="Helical" evidence="5">
    <location>
        <begin position="347"/>
        <end position="370"/>
    </location>
</feature>
<dbReference type="Pfam" id="PF07690">
    <property type="entry name" value="MFS_1"/>
    <property type="match status" value="1"/>
</dbReference>
<dbReference type="InterPro" id="IPR011701">
    <property type="entry name" value="MFS"/>
</dbReference>
<evidence type="ECO:0000256" key="3">
    <source>
        <dbReference type="ARBA" id="ARBA00022989"/>
    </source>
</evidence>
<protein>
    <submittedName>
        <fullName evidence="7">MFS transporter</fullName>
    </submittedName>
</protein>
<dbReference type="PANTHER" id="PTHR43826">
    <property type="entry name" value="GLUCOSE-6-PHOSPHATE EXCHANGER SLC37A4"/>
    <property type="match status" value="1"/>
</dbReference>
<accession>A0ABZ0UTK2</accession>
<dbReference type="Gene3D" id="1.20.1250.20">
    <property type="entry name" value="MFS general substrate transporter like domains"/>
    <property type="match status" value="2"/>
</dbReference>
<dbReference type="PIRSF" id="PIRSF002808">
    <property type="entry name" value="Hexose_phosphate_transp"/>
    <property type="match status" value="1"/>
</dbReference>
<proteinExistence type="predicted"/>
<dbReference type="InterPro" id="IPR036259">
    <property type="entry name" value="MFS_trans_sf"/>
</dbReference>
<reference evidence="7 8" key="1">
    <citation type="submission" date="2022-10" db="EMBL/GenBank/DDBJ databases">
        <title>Host association and intracellularity evolved multiple times independently in the Rickettsiales.</title>
        <authorList>
            <person name="Castelli M."/>
            <person name="Nardi T."/>
            <person name="Gammuto L."/>
            <person name="Bellinzona G."/>
            <person name="Sabaneyeva E."/>
            <person name="Potekhin A."/>
            <person name="Serra V."/>
            <person name="Petroni G."/>
            <person name="Sassera D."/>
        </authorList>
    </citation>
    <scope>NUCLEOTIDE SEQUENCE [LARGE SCALE GENOMIC DNA]</scope>
    <source>
        <strain evidence="7 8">Kr 154-4</strain>
    </source>
</reference>
<feature type="transmembrane region" description="Helical" evidence="5">
    <location>
        <begin position="36"/>
        <end position="54"/>
    </location>
</feature>
<gene>
    <name evidence="7" type="ORF">Trichorick_00725</name>
</gene>
<name>A0ABZ0UTK2_9RICK</name>
<evidence type="ECO:0000259" key="6">
    <source>
        <dbReference type="PROSITE" id="PS50850"/>
    </source>
</evidence>
<evidence type="ECO:0000313" key="7">
    <source>
        <dbReference type="EMBL" id="WPY00836.1"/>
    </source>
</evidence>
<keyword evidence="2 5" id="KW-0812">Transmembrane</keyword>
<feature type="transmembrane region" description="Helical" evidence="5">
    <location>
        <begin position="294"/>
        <end position="311"/>
    </location>
</feature>
<dbReference type="InterPro" id="IPR020846">
    <property type="entry name" value="MFS_dom"/>
</dbReference>